<organism evidence="2 3">
    <name type="scientific">Shouchella clausii</name>
    <name type="common">Alkalihalobacillus clausii</name>
    <dbReference type="NCBI Taxonomy" id="79880"/>
    <lineage>
        <taxon>Bacteria</taxon>
        <taxon>Bacillati</taxon>
        <taxon>Bacillota</taxon>
        <taxon>Bacilli</taxon>
        <taxon>Bacillales</taxon>
        <taxon>Bacillaceae</taxon>
        <taxon>Shouchella</taxon>
    </lineage>
</organism>
<sequence length="112" mass="13173">MEDGQKNQEMTISNKIQAFILMPGYMMILSFVLYYLLTFSFIKAEGIIAIISFPLVFCWIYVPLFREYQFKEMYYKDGDMPIKVKIQKHKQAITEYSIIAVFTTGFALLCHI</sequence>
<dbReference type="RefSeq" id="WP_094425994.1">
    <property type="nucleotide sequence ID" value="NZ_CP019985.1"/>
</dbReference>
<keyword evidence="1" id="KW-1133">Transmembrane helix</keyword>
<dbReference type="EMBL" id="NPBS01000083">
    <property type="protein sequence ID" value="PAF24965.1"/>
    <property type="molecule type" value="Genomic_DNA"/>
</dbReference>
<comment type="caution">
    <text evidence="2">The sequence shown here is derived from an EMBL/GenBank/DDBJ whole genome shotgun (WGS) entry which is preliminary data.</text>
</comment>
<reference evidence="2 3" key="1">
    <citation type="submission" date="2017-07" db="EMBL/GenBank/DDBJ databases">
        <title>Isolation and whole genome analysis of endospore-forming bacteria from heroin.</title>
        <authorList>
            <person name="Kalinowski J."/>
            <person name="Ahrens B."/>
            <person name="Al-Dilaimi A."/>
            <person name="Winkler A."/>
            <person name="Wibberg D."/>
            <person name="Schleenbecker U."/>
            <person name="Ruckert C."/>
            <person name="Wolfel R."/>
            <person name="Grass G."/>
        </authorList>
    </citation>
    <scope>NUCLEOTIDE SEQUENCE [LARGE SCALE GENOMIC DNA]</scope>
    <source>
        <strain evidence="2 3">7523-2</strain>
    </source>
</reference>
<dbReference type="Proteomes" id="UP000216133">
    <property type="component" value="Unassembled WGS sequence"/>
</dbReference>
<protein>
    <submittedName>
        <fullName evidence="2">Uncharacterized protein</fullName>
    </submittedName>
</protein>
<keyword evidence="1" id="KW-0472">Membrane</keyword>
<dbReference type="GeneID" id="86927368"/>
<feature type="transmembrane region" description="Helical" evidence="1">
    <location>
        <begin position="20"/>
        <end position="41"/>
    </location>
</feature>
<feature type="transmembrane region" description="Helical" evidence="1">
    <location>
        <begin position="47"/>
        <end position="65"/>
    </location>
</feature>
<evidence type="ECO:0000313" key="2">
    <source>
        <dbReference type="EMBL" id="PAF24965.1"/>
    </source>
</evidence>
<proteinExistence type="predicted"/>
<accession>A0A268RXE7</accession>
<evidence type="ECO:0000313" key="3">
    <source>
        <dbReference type="Proteomes" id="UP000216133"/>
    </source>
</evidence>
<name>A0A268RXE7_SHOCL</name>
<evidence type="ECO:0000256" key="1">
    <source>
        <dbReference type="SAM" id="Phobius"/>
    </source>
</evidence>
<keyword evidence="1" id="KW-0812">Transmembrane</keyword>
<gene>
    <name evidence="2" type="ORF">CHH61_15795</name>
</gene>
<dbReference type="AlphaFoldDB" id="A0A268RXE7"/>